<feature type="region of interest" description="Disordered" evidence="1">
    <location>
        <begin position="1"/>
        <end position="23"/>
    </location>
</feature>
<gene>
    <name evidence="2" type="ORF">DPMN_125897</name>
</gene>
<proteinExistence type="predicted"/>
<reference evidence="2" key="1">
    <citation type="journal article" date="2019" name="bioRxiv">
        <title>The Genome of the Zebra Mussel, Dreissena polymorpha: A Resource for Invasive Species Research.</title>
        <authorList>
            <person name="McCartney M.A."/>
            <person name="Auch B."/>
            <person name="Kono T."/>
            <person name="Mallez S."/>
            <person name="Zhang Y."/>
            <person name="Obille A."/>
            <person name="Becker A."/>
            <person name="Abrahante J.E."/>
            <person name="Garbe J."/>
            <person name="Badalamenti J.P."/>
            <person name="Herman A."/>
            <person name="Mangelson H."/>
            <person name="Liachko I."/>
            <person name="Sullivan S."/>
            <person name="Sone E.D."/>
            <person name="Koren S."/>
            <person name="Silverstein K.A.T."/>
            <person name="Beckman K.B."/>
            <person name="Gohl D.M."/>
        </authorList>
    </citation>
    <scope>NUCLEOTIDE SEQUENCE</scope>
    <source>
        <strain evidence="2">Duluth1</strain>
        <tissue evidence="2">Whole animal</tissue>
    </source>
</reference>
<sequence>MTAPKEFMQERIRKTQTDGFPPILEMSSTSQAIQGLISGTMQQQQQNLSCLHVHP</sequence>
<feature type="compositionally biased region" description="Basic and acidic residues" evidence="1">
    <location>
        <begin position="7"/>
        <end position="16"/>
    </location>
</feature>
<comment type="caution">
    <text evidence="2">The sequence shown here is derived from an EMBL/GenBank/DDBJ whole genome shotgun (WGS) entry which is preliminary data.</text>
</comment>
<keyword evidence="3" id="KW-1185">Reference proteome</keyword>
<dbReference type="EMBL" id="JAIWYP010000005">
    <property type="protein sequence ID" value="KAH3824069.1"/>
    <property type="molecule type" value="Genomic_DNA"/>
</dbReference>
<dbReference type="AlphaFoldDB" id="A0A9D4GZ52"/>
<protein>
    <submittedName>
        <fullName evidence="2">Uncharacterized protein</fullName>
    </submittedName>
</protein>
<organism evidence="2 3">
    <name type="scientific">Dreissena polymorpha</name>
    <name type="common">Zebra mussel</name>
    <name type="synonym">Mytilus polymorpha</name>
    <dbReference type="NCBI Taxonomy" id="45954"/>
    <lineage>
        <taxon>Eukaryota</taxon>
        <taxon>Metazoa</taxon>
        <taxon>Spiralia</taxon>
        <taxon>Lophotrochozoa</taxon>
        <taxon>Mollusca</taxon>
        <taxon>Bivalvia</taxon>
        <taxon>Autobranchia</taxon>
        <taxon>Heteroconchia</taxon>
        <taxon>Euheterodonta</taxon>
        <taxon>Imparidentia</taxon>
        <taxon>Neoheterodontei</taxon>
        <taxon>Myida</taxon>
        <taxon>Dreissenoidea</taxon>
        <taxon>Dreissenidae</taxon>
        <taxon>Dreissena</taxon>
    </lineage>
</organism>
<evidence type="ECO:0000313" key="3">
    <source>
        <dbReference type="Proteomes" id="UP000828390"/>
    </source>
</evidence>
<dbReference type="Proteomes" id="UP000828390">
    <property type="component" value="Unassembled WGS sequence"/>
</dbReference>
<accession>A0A9D4GZ52</accession>
<reference evidence="2" key="2">
    <citation type="submission" date="2020-11" db="EMBL/GenBank/DDBJ databases">
        <authorList>
            <person name="McCartney M.A."/>
            <person name="Auch B."/>
            <person name="Kono T."/>
            <person name="Mallez S."/>
            <person name="Becker A."/>
            <person name="Gohl D.M."/>
            <person name="Silverstein K.A.T."/>
            <person name="Koren S."/>
            <person name="Bechman K.B."/>
            <person name="Herman A."/>
            <person name="Abrahante J.E."/>
            <person name="Garbe J."/>
        </authorList>
    </citation>
    <scope>NUCLEOTIDE SEQUENCE</scope>
    <source>
        <strain evidence="2">Duluth1</strain>
        <tissue evidence="2">Whole animal</tissue>
    </source>
</reference>
<evidence type="ECO:0000256" key="1">
    <source>
        <dbReference type="SAM" id="MobiDB-lite"/>
    </source>
</evidence>
<evidence type="ECO:0000313" key="2">
    <source>
        <dbReference type="EMBL" id="KAH3824069.1"/>
    </source>
</evidence>
<name>A0A9D4GZ52_DREPO</name>